<reference evidence="2 3" key="1">
    <citation type="submission" date="2013-03" db="EMBL/GenBank/DDBJ databases">
        <title>The Genome Sequence of Cladophialophora psammophila CBS 110553.</title>
        <authorList>
            <consortium name="The Broad Institute Genomics Platform"/>
            <person name="Cuomo C."/>
            <person name="de Hoog S."/>
            <person name="Gorbushina A."/>
            <person name="Walker B."/>
            <person name="Young S.K."/>
            <person name="Zeng Q."/>
            <person name="Gargeya S."/>
            <person name="Fitzgerald M."/>
            <person name="Haas B."/>
            <person name="Abouelleil A."/>
            <person name="Allen A.W."/>
            <person name="Alvarado L."/>
            <person name="Arachchi H.M."/>
            <person name="Berlin A.M."/>
            <person name="Chapman S.B."/>
            <person name="Gainer-Dewar J."/>
            <person name="Goldberg J."/>
            <person name="Griggs A."/>
            <person name="Gujja S."/>
            <person name="Hansen M."/>
            <person name="Howarth C."/>
            <person name="Imamovic A."/>
            <person name="Ireland A."/>
            <person name="Larimer J."/>
            <person name="McCowan C."/>
            <person name="Murphy C."/>
            <person name="Pearson M."/>
            <person name="Poon T.W."/>
            <person name="Priest M."/>
            <person name="Roberts A."/>
            <person name="Saif S."/>
            <person name="Shea T."/>
            <person name="Sisk P."/>
            <person name="Sykes S."/>
            <person name="Wortman J."/>
            <person name="Nusbaum C."/>
            <person name="Birren B."/>
        </authorList>
    </citation>
    <scope>NUCLEOTIDE SEQUENCE [LARGE SCALE GENOMIC DNA]</scope>
    <source>
        <strain evidence="2 3">CBS 110553</strain>
    </source>
</reference>
<dbReference type="AlphaFoldDB" id="W9X821"/>
<gene>
    <name evidence="2" type="ORF">A1O5_04225</name>
</gene>
<protein>
    <submittedName>
        <fullName evidence="2">Uncharacterized protein</fullName>
    </submittedName>
</protein>
<dbReference type="OrthoDB" id="10507032at2759"/>
<organism evidence="2 3">
    <name type="scientific">Cladophialophora psammophila CBS 110553</name>
    <dbReference type="NCBI Taxonomy" id="1182543"/>
    <lineage>
        <taxon>Eukaryota</taxon>
        <taxon>Fungi</taxon>
        <taxon>Dikarya</taxon>
        <taxon>Ascomycota</taxon>
        <taxon>Pezizomycotina</taxon>
        <taxon>Eurotiomycetes</taxon>
        <taxon>Chaetothyriomycetidae</taxon>
        <taxon>Chaetothyriales</taxon>
        <taxon>Herpotrichiellaceae</taxon>
        <taxon>Cladophialophora</taxon>
    </lineage>
</organism>
<dbReference type="HOGENOM" id="CLU_943352_0_0_1"/>
<evidence type="ECO:0000313" key="2">
    <source>
        <dbReference type="EMBL" id="EXJ73076.1"/>
    </source>
</evidence>
<dbReference type="RefSeq" id="XP_007743023.1">
    <property type="nucleotide sequence ID" value="XM_007744833.1"/>
</dbReference>
<name>W9X821_9EURO</name>
<feature type="region of interest" description="Disordered" evidence="1">
    <location>
        <begin position="97"/>
        <end position="125"/>
    </location>
</feature>
<proteinExistence type="predicted"/>
<sequence length="266" mass="29530">MMLPLSPAPVYGRKWPDGTLPVRVLPIVEEPDESAQSTSSSQDRVLCGRITRNKVVKSATKMKIDESPKVSVDECFLFLGYQFGANPEEIQRYVREARKHPRRSLRKSLGSGGGRDSNGTPEKGTMMTTAEIPIPICLHVSFKSLKSNASVAPTVMIAQQDLPDIGALCVRPRDELSEAIGNQLFETKHPKKWVFESKADDNAFYRRGGNFSEETRHVKVAKLTQEEKASQEMVNCGDAACNNEPETPEQPLSEEAAIDGFVEIYF</sequence>
<dbReference type="Proteomes" id="UP000019471">
    <property type="component" value="Unassembled WGS sequence"/>
</dbReference>
<comment type="caution">
    <text evidence="2">The sequence shown here is derived from an EMBL/GenBank/DDBJ whole genome shotgun (WGS) entry which is preliminary data.</text>
</comment>
<keyword evidence="3" id="KW-1185">Reference proteome</keyword>
<dbReference type="EMBL" id="AMGX01000005">
    <property type="protein sequence ID" value="EXJ73076.1"/>
    <property type="molecule type" value="Genomic_DNA"/>
</dbReference>
<accession>W9X821</accession>
<evidence type="ECO:0000313" key="3">
    <source>
        <dbReference type="Proteomes" id="UP000019471"/>
    </source>
</evidence>
<feature type="compositionally biased region" description="Basic residues" evidence="1">
    <location>
        <begin position="97"/>
        <end position="106"/>
    </location>
</feature>
<dbReference type="GeneID" id="19188950"/>
<evidence type="ECO:0000256" key="1">
    <source>
        <dbReference type="SAM" id="MobiDB-lite"/>
    </source>
</evidence>